<dbReference type="AlphaFoldDB" id="A0A7J6U9C6"/>
<proteinExistence type="predicted"/>
<dbReference type="GO" id="GO:0000166">
    <property type="term" value="F:nucleotide binding"/>
    <property type="evidence" value="ECO:0007669"/>
    <property type="project" value="UniProtKB-KW"/>
</dbReference>
<dbReference type="Proteomes" id="UP000574390">
    <property type="component" value="Unassembled WGS sequence"/>
</dbReference>
<dbReference type="GO" id="GO:0003723">
    <property type="term" value="F:RNA binding"/>
    <property type="evidence" value="ECO:0007669"/>
    <property type="project" value="InterPro"/>
</dbReference>
<dbReference type="GO" id="GO:0003968">
    <property type="term" value="F:RNA-directed RNA polymerase activity"/>
    <property type="evidence" value="ECO:0007669"/>
    <property type="project" value="InterPro"/>
</dbReference>
<comment type="caution">
    <text evidence="2">The sequence shown here is derived from an EMBL/GenBank/DDBJ whole genome shotgun (WGS) entry which is preliminary data.</text>
</comment>
<dbReference type="EMBL" id="JABANM010001960">
    <property type="protein sequence ID" value="KAF4753396.1"/>
    <property type="molecule type" value="Genomic_DNA"/>
</dbReference>
<name>A0A7J6U9C6_PEROL</name>
<sequence length="356" mass="40429">MDAWEEIWDNLEAFITQLVTSSGFGVVTKCVDKPQVCGTAVVKRDLARLRLLLPANLRHWMHESVALYHVENAVFSSDRAFALNEDSWSALVRVTTWLADVMKPQATKLCTDFKDFNILHSFANMKSWWTHLWEALTGLHAPSEQGTALDWVLNAMVWVTEALSDVSCTSANKEKAYKLVRGLWSTWRSTSFLNSVMKYSEEHAESCKRMLDSTRLPPSVIRVTRQRRVGHKPCSMSRVVSPEKDSRRFIIYPLVSSSGEIFETQLVLEGFPHDSSPGVVVEQLYEYAEEGGEEPIDGAAINTSRMAAKNEVMYFFEYAMGLIREHSADSRRMEELVGALEGCREHVEKRMASHVE</sequence>
<dbReference type="InterPro" id="IPR043502">
    <property type="entry name" value="DNA/RNA_pol_sf"/>
</dbReference>
<evidence type="ECO:0000313" key="3">
    <source>
        <dbReference type="Proteomes" id="UP000574390"/>
    </source>
</evidence>
<organism evidence="2 3">
    <name type="scientific">Perkinsus olseni</name>
    <name type="common">Perkinsus atlanticus</name>
    <dbReference type="NCBI Taxonomy" id="32597"/>
    <lineage>
        <taxon>Eukaryota</taxon>
        <taxon>Sar</taxon>
        <taxon>Alveolata</taxon>
        <taxon>Perkinsozoa</taxon>
        <taxon>Perkinsea</taxon>
        <taxon>Perkinsida</taxon>
        <taxon>Perkinsidae</taxon>
        <taxon>Perkinsus</taxon>
    </lineage>
</organism>
<gene>
    <name evidence="2" type="ORF">FOZ62_024123</name>
</gene>
<dbReference type="InterPro" id="IPR001795">
    <property type="entry name" value="RNA-dir_pol_luteovirus"/>
</dbReference>
<dbReference type="SUPFAM" id="SSF56672">
    <property type="entry name" value="DNA/RNA polymerases"/>
    <property type="match status" value="1"/>
</dbReference>
<evidence type="ECO:0000256" key="1">
    <source>
        <dbReference type="ARBA" id="ARBA00022741"/>
    </source>
</evidence>
<accession>A0A7J6U9C6</accession>
<dbReference type="Pfam" id="PF02123">
    <property type="entry name" value="RdRP_4"/>
    <property type="match status" value="1"/>
</dbReference>
<keyword evidence="1" id="KW-0547">Nucleotide-binding</keyword>
<protein>
    <submittedName>
        <fullName evidence="2">Uncharacterized protein</fullName>
    </submittedName>
</protein>
<dbReference type="GO" id="GO:0006351">
    <property type="term" value="P:DNA-templated transcription"/>
    <property type="evidence" value="ECO:0007669"/>
    <property type="project" value="InterPro"/>
</dbReference>
<reference evidence="2 3" key="1">
    <citation type="submission" date="2020-04" db="EMBL/GenBank/DDBJ databases">
        <title>Perkinsus olseni comparative genomics.</title>
        <authorList>
            <person name="Bogema D.R."/>
        </authorList>
    </citation>
    <scope>NUCLEOTIDE SEQUENCE [LARGE SCALE GENOMIC DNA]</scope>
    <source>
        <strain evidence="2">ATCC PRA-205</strain>
    </source>
</reference>
<evidence type="ECO:0000313" key="2">
    <source>
        <dbReference type="EMBL" id="KAF4753396.1"/>
    </source>
</evidence>